<dbReference type="InterPro" id="IPR020849">
    <property type="entry name" value="Small_GTPase_Ras-type"/>
</dbReference>
<dbReference type="SMART" id="SM00173">
    <property type="entry name" value="RAS"/>
    <property type="match status" value="1"/>
</dbReference>
<reference evidence="4" key="1">
    <citation type="journal article" date="2018" name="Sci. Rep.">
        <title>Extensive molecular tinkering in the evolution of the membrane attachment mode of the Rheb GTPase.</title>
        <authorList>
            <person name="Zahonova K."/>
            <person name="Petrzelkova R."/>
            <person name="Valach M."/>
            <person name="Yazaki E."/>
            <person name="Tikhonenkov D.V."/>
            <person name="Butenko A."/>
            <person name="Janouskovec J."/>
            <person name="Hrda S."/>
            <person name="Klimes V."/>
            <person name="Burger G."/>
            <person name="Inagaki Y."/>
            <person name="Keeling P.J."/>
            <person name="Hampl V."/>
            <person name="Flegontov P."/>
            <person name="Yurchenko V."/>
            <person name="Elias M."/>
        </authorList>
    </citation>
    <scope>NUCLEOTIDE SEQUENCE</scope>
    <source>
        <strain evidence="4">YPF1303</strain>
    </source>
</reference>
<keyword evidence="2" id="KW-0342">GTP-binding</keyword>
<dbReference type="PANTHER" id="PTHR24070">
    <property type="entry name" value="RAS, DI-RAS, AND RHEB FAMILY MEMBERS OF SMALL GTPASE SUPERFAMILY"/>
    <property type="match status" value="1"/>
</dbReference>
<dbReference type="SMART" id="SM00174">
    <property type="entry name" value="RHO"/>
    <property type="match status" value="1"/>
</dbReference>
<dbReference type="NCBIfam" id="TIGR00231">
    <property type="entry name" value="small_GTP"/>
    <property type="match status" value="1"/>
</dbReference>
<name>A0A2R4IKX5_9EUGL</name>
<dbReference type="InterPro" id="IPR005225">
    <property type="entry name" value="Small_GTP-bd"/>
</dbReference>
<keyword evidence="1" id="KW-0547">Nucleotide-binding</keyword>
<dbReference type="AlphaFoldDB" id="A0A2R4IKX5"/>
<evidence type="ECO:0000256" key="3">
    <source>
        <dbReference type="SAM" id="MobiDB-lite"/>
    </source>
</evidence>
<proteinExistence type="evidence at transcript level"/>
<dbReference type="GO" id="GO:0016020">
    <property type="term" value="C:membrane"/>
    <property type="evidence" value="ECO:0007669"/>
    <property type="project" value="InterPro"/>
</dbReference>
<dbReference type="PROSITE" id="PS51421">
    <property type="entry name" value="RAS"/>
    <property type="match status" value="1"/>
</dbReference>
<sequence>MGNLCSPEAKQTEREARRPGTQPDPYKRSGGNVASTGALSASGRNGRTARAPGPGSAANSPRGDYPPGVAAVTKQRKVCVLGKGMVGKSALCIQYVEDRFEPHYEPTIQNSYTRKEHYKGQEYVFTILDAAGQDECDVFQPQFALGTHAYLIVFSISDFHSFELAPFLYDKVRDCNLDDVAVVLVGNKSDLAGDREVPVEEAMRLAQSWGCPYVECSAKDSEQVRDVFVAVLGEILKREL</sequence>
<dbReference type="GO" id="GO:0005525">
    <property type="term" value="F:GTP binding"/>
    <property type="evidence" value="ECO:0007669"/>
    <property type="project" value="UniProtKB-KW"/>
</dbReference>
<dbReference type="Pfam" id="PF00071">
    <property type="entry name" value="Ras"/>
    <property type="match status" value="1"/>
</dbReference>
<evidence type="ECO:0000256" key="2">
    <source>
        <dbReference type="ARBA" id="ARBA00023134"/>
    </source>
</evidence>
<evidence type="ECO:0000313" key="4">
    <source>
        <dbReference type="EMBL" id="AVV27003.1"/>
    </source>
</evidence>
<dbReference type="InterPro" id="IPR001806">
    <property type="entry name" value="Small_GTPase"/>
</dbReference>
<dbReference type="InterPro" id="IPR027417">
    <property type="entry name" value="P-loop_NTPase"/>
</dbReference>
<dbReference type="EMBL" id="MG905963">
    <property type="protein sequence ID" value="AVV27003.1"/>
    <property type="molecule type" value="mRNA"/>
</dbReference>
<dbReference type="Gene3D" id="3.40.50.300">
    <property type="entry name" value="P-loop containing nucleotide triphosphate hydrolases"/>
    <property type="match status" value="1"/>
</dbReference>
<dbReference type="GO" id="GO:0003924">
    <property type="term" value="F:GTPase activity"/>
    <property type="evidence" value="ECO:0007669"/>
    <property type="project" value="InterPro"/>
</dbReference>
<evidence type="ECO:0000256" key="1">
    <source>
        <dbReference type="ARBA" id="ARBA00022741"/>
    </source>
</evidence>
<dbReference type="SUPFAM" id="SSF52540">
    <property type="entry name" value="P-loop containing nucleoside triphosphate hydrolases"/>
    <property type="match status" value="1"/>
</dbReference>
<dbReference type="PROSITE" id="PS51419">
    <property type="entry name" value="RAB"/>
    <property type="match status" value="1"/>
</dbReference>
<protein>
    <submittedName>
        <fullName evidence="4">Rheb2</fullName>
    </submittedName>
</protein>
<dbReference type="PROSITE" id="PS51420">
    <property type="entry name" value="RHO"/>
    <property type="match status" value="1"/>
</dbReference>
<dbReference type="FunFam" id="3.40.50.300:FF:001447">
    <property type="entry name" value="Ras-related protein Rab-1B"/>
    <property type="match status" value="1"/>
</dbReference>
<accession>A0A2R4IKX5</accession>
<feature type="compositionally biased region" description="Polar residues" evidence="3">
    <location>
        <begin position="32"/>
        <end position="45"/>
    </location>
</feature>
<dbReference type="SMART" id="SM00175">
    <property type="entry name" value="RAB"/>
    <property type="match status" value="1"/>
</dbReference>
<feature type="region of interest" description="Disordered" evidence="3">
    <location>
        <begin position="1"/>
        <end position="67"/>
    </location>
</feature>
<dbReference type="GO" id="GO:0007165">
    <property type="term" value="P:signal transduction"/>
    <property type="evidence" value="ECO:0007669"/>
    <property type="project" value="InterPro"/>
</dbReference>
<organism evidence="4">
    <name type="scientific">Hemistasia phaeocysticola</name>
    <dbReference type="NCBI Taxonomy" id="1503927"/>
    <lineage>
        <taxon>Eukaryota</taxon>
        <taxon>Discoba</taxon>
        <taxon>Euglenozoa</taxon>
        <taxon>Diplonemea</taxon>
        <taxon>Hemistasiidae</taxon>
        <taxon>Hemistasia</taxon>
    </lineage>
</organism>
<dbReference type="PRINTS" id="PR00449">
    <property type="entry name" value="RASTRNSFRMNG"/>
</dbReference>